<gene>
    <name evidence="1" type="ORF">RIF29_22170</name>
</gene>
<reference evidence="1 2" key="1">
    <citation type="submission" date="2024-01" db="EMBL/GenBank/DDBJ databases">
        <title>The genomes of 5 underutilized Papilionoideae crops provide insights into root nodulation and disease resistanc.</title>
        <authorList>
            <person name="Yuan L."/>
        </authorList>
    </citation>
    <scope>NUCLEOTIDE SEQUENCE [LARGE SCALE GENOMIC DNA]</scope>
    <source>
        <strain evidence="1">ZHUSHIDOU_FW_LH</strain>
        <tissue evidence="1">Leaf</tissue>
    </source>
</reference>
<comment type="caution">
    <text evidence="1">The sequence shown here is derived from an EMBL/GenBank/DDBJ whole genome shotgun (WGS) entry which is preliminary data.</text>
</comment>
<sequence length="77" mass="8833">MTHGTSGGWHKWKGLVPLKHVVVGSSRTRDACEWSKPYWEHRPRKDPTVGNVMNSKLYIYPINLPYPSSQSSITSFF</sequence>
<proteinExistence type="predicted"/>
<evidence type="ECO:0000313" key="2">
    <source>
        <dbReference type="Proteomes" id="UP001372338"/>
    </source>
</evidence>
<evidence type="ECO:0000313" key="1">
    <source>
        <dbReference type="EMBL" id="KAK7269444.1"/>
    </source>
</evidence>
<keyword evidence="2" id="KW-1185">Reference proteome</keyword>
<protein>
    <submittedName>
        <fullName evidence="1">Uncharacterized protein</fullName>
    </submittedName>
</protein>
<name>A0AAN9F4H6_CROPI</name>
<accession>A0AAN9F4H6</accession>
<organism evidence="1 2">
    <name type="scientific">Crotalaria pallida</name>
    <name type="common">Smooth rattlebox</name>
    <name type="synonym">Crotalaria striata</name>
    <dbReference type="NCBI Taxonomy" id="3830"/>
    <lineage>
        <taxon>Eukaryota</taxon>
        <taxon>Viridiplantae</taxon>
        <taxon>Streptophyta</taxon>
        <taxon>Embryophyta</taxon>
        <taxon>Tracheophyta</taxon>
        <taxon>Spermatophyta</taxon>
        <taxon>Magnoliopsida</taxon>
        <taxon>eudicotyledons</taxon>
        <taxon>Gunneridae</taxon>
        <taxon>Pentapetalae</taxon>
        <taxon>rosids</taxon>
        <taxon>fabids</taxon>
        <taxon>Fabales</taxon>
        <taxon>Fabaceae</taxon>
        <taxon>Papilionoideae</taxon>
        <taxon>50 kb inversion clade</taxon>
        <taxon>genistoids sensu lato</taxon>
        <taxon>core genistoids</taxon>
        <taxon>Crotalarieae</taxon>
        <taxon>Crotalaria</taxon>
    </lineage>
</organism>
<dbReference type="AlphaFoldDB" id="A0AAN9F4H6"/>
<dbReference type="EMBL" id="JAYWIO010000004">
    <property type="protein sequence ID" value="KAK7269444.1"/>
    <property type="molecule type" value="Genomic_DNA"/>
</dbReference>
<dbReference type="Proteomes" id="UP001372338">
    <property type="component" value="Unassembled WGS sequence"/>
</dbReference>